<name>A0A0A2WKQ7_9GAMM</name>
<reference evidence="2 3" key="1">
    <citation type="submission" date="2014-09" db="EMBL/GenBank/DDBJ databases">
        <title>Genome sequences of Lysobacter dokdonensis DS-58.</title>
        <authorList>
            <person name="Kim J.F."/>
            <person name="Kwak M.-J."/>
        </authorList>
    </citation>
    <scope>NUCLEOTIDE SEQUENCE [LARGE SCALE GENOMIC DNA]</scope>
    <source>
        <strain evidence="2 3">DS-58</strain>
    </source>
</reference>
<comment type="caution">
    <text evidence="2">The sequence shown here is derived from an EMBL/GenBank/DDBJ whole genome shotgun (WGS) entry which is preliminary data.</text>
</comment>
<dbReference type="PATRIC" id="fig|1300345.3.peg.596"/>
<protein>
    <submittedName>
        <fullName evidence="2">Uncharacterized protein</fullName>
    </submittedName>
</protein>
<dbReference type="AlphaFoldDB" id="A0A0A2WKQ7"/>
<proteinExistence type="predicted"/>
<gene>
    <name evidence="2" type="ORF">LF41_1296</name>
</gene>
<dbReference type="Proteomes" id="UP000030518">
    <property type="component" value="Unassembled WGS sequence"/>
</dbReference>
<evidence type="ECO:0000313" key="3">
    <source>
        <dbReference type="Proteomes" id="UP000030518"/>
    </source>
</evidence>
<feature type="region of interest" description="Disordered" evidence="1">
    <location>
        <begin position="1"/>
        <end position="25"/>
    </location>
</feature>
<accession>A0A0A2WKQ7</accession>
<evidence type="ECO:0000256" key="1">
    <source>
        <dbReference type="SAM" id="MobiDB-lite"/>
    </source>
</evidence>
<sequence>MARIPDCKPQPGGPRGPAGEPRLEPIDSAMAGIGGTVEQHSLAGADSYPHLQALPPLHWINSYLHSAELDYVNADVALCVEKLEWVTRLQSWCTLVSPGYADYVIDKARSIATNILAGRDVFGRDQTYVPLLSYDFLRDQVQRHIDNSRVVEGARDSLRSRLSDQILIRSEVNKTIAALASDSEMVKSRIQRNFELSREMLQQIESLRDDLDRVWHQLDAASENFKAALRRKSGGCGFSDALSFAAMVATVAATGGSALAVTAAASTSLSKLKAMKSAPPSATDSWYQPIVNDVKEIAKIVEPAGKSIEEFKKNYAKAKDAIDKLENPGVAQPQATKVSTDYIKLVANKSTFDVEIDKFREMPEAQTYKRLMDLFVATSETRNNKIIEHDNIVRDIWAGWAQIRTNVADSGALSASLQTDFELEDVTAALDRSLTQSKWNLIRSLSSLSRTLEYISGNAASAVYDDHSVGAIAATFDMIDAQYSSTLESLGQGAVEATNLSILLKDLLPADSIQRLIDGQAVMFSIPLDHPVFAGRYGVTARRIRVVELPTGANDMRVTFQHEGRSIMRFRDGSLRPFTHQQVRAIYQLDHKGAEIDVGELGERSGAFVGVSPFGPWKLQVNGPEKSRRAVTQSRVSFNVLSRPTPI</sequence>
<evidence type="ECO:0000313" key="2">
    <source>
        <dbReference type="EMBL" id="KGQ20756.1"/>
    </source>
</evidence>
<dbReference type="STRING" id="1300345.LF41_1296"/>
<organism evidence="2 3">
    <name type="scientific">Lysobacter dokdonensis DS-58</name>
    <dbReference type="NCBI Taxonomy" id="1300345"/>
    <lineage>
        <taxon>Bacteria</taxon>
        <taxon>Pseudomonadati</taxon>
        <taxon>Pseudomonadota</taxon>
        <taxon>Gammaproteobacteria</taxon>
        <taxon>Lysobacterales</taxon>
        <taxon>Lysobacteraceae</taxon>
        <taxon>Noviluteimonas</taxon>
    </lineage>
</organism>
<dbReference type="RefSeq" id="WP_152599860.1">
    <property type="nucleotide sequence ID" value="NZ_JRKJ01000002.1"/>
</dbReference>
<dbReference type="EMBL" id="JRKJ01000002">
    <property type="protein sequence ID" value="KGQ20756.1"/>
    <property type="molecule type" value="Genomic_DNA"/>
</dbReference>
<keyword evidence="3" id="KW-1185">Reference proteome</keyword>